<protein>
    <submittedName>
        <fullName evidence="4">Uncharacterized protein</fullName>
    </submittedName>
</protein>
<dbReference type="Proteomes" id="UP000426027">
    <property type="component" value="Chromosome"/>
</dbReference>
<dbReference type="KEGG" id="fls:GLV81_14295"/>
<dbReference type="AlphaFoldDB" id="A0A6I6GFB1"/>
<evidence type="ECO:0000256" key="1">
    <source>
        <dbReference type="SAM" id="SignalP"/>
    </source>
</evidence>
<dbReference type="GO" id="GO:0030246">
    <property type="term" value="F:carbohydrate binding"/>
    <property type="evidence" value="ECO:0007669"/>
    <property type="project" value="InterPro"/>
</dbReference>
<dbReference type="Gene3D" id="2.60.40.1190">
    <property type="match status" value="1"/>
</dbReference>
<proteinExistence type="predicted"/>
<dbReference type="InterPro" id="IPR010502">
    <property type="entry name" value="Carb-bd_dom_fam9"/>
</dbReference>
<feature type="chain" id="PRO_5026203308" evidence="1">
    <location>
        <begin position="21"/>
        <end position="750"/>
    </location>
</feature>
<dbReference type="EMBL" id="CP046566">
    <property type="protein sequence ID" value="QGW29120.1"/>
    <property type="molecule type" value="Genomic_DNA"/>
</dbReference>
<dbReference type="RefSeq" id="WP_157479473.1">
    <property type="nucleotide sequence ID" value="NZ_CP046566.1"/>
</dbReference>
<dbReference type="GO" id="GO:0004553">
    <property type="term" value="F:hydrolase activity, hydrolyzing O-glycosyl compounds"/>
    <property type="evidence" value="ECO:0007669"/>
    <property type="project" value="InterPro"/>
</dbReference>
<dbReference type="CDD" id="cd09618">
    <property type="entry name" value="CBM9_like_2"/>
    <property type="match status" value="1"/>
</dbReference>
<evidence type="ECO:0000313" key="4">
    <source>
        <dbReference type="EMBL" id="QGW29120.1"/>
    </source>
</evidence>
<dbReference type="Pfam" id="PF19313">
    <property type="entry name" value="DUF5916"/>
    <property type="match status" value="1"/>
</dbReference>
<gene>
    <name evidence="4" type="ORF">GLV81_14295</name>
</gene>
<evidence type="ECO:0000259" key="2">
    <source>
        <dbReference type="Pfam" id="PF06452"/>
    </source>
</evidence>
<keyword evidence="5" id="KW-1185">Reference proteome</keyword>
<keyword evidence="1" id="KW-0732">Signal</keyword>
<evidence type="ECO:0000313" key="5">
    <source>
        <dbReference type="Proteomes" id="UP000426027"/>
    </source>
</evidence>
<feature type="domain" description="DUF5916" evidence="3">
    <location>
        <begin position="251"/>
        <end position="352"/>
    </location>
</feature>
<evidence type="ECO:0000259" key="3">
    <source>
        <dbReference type="Pfam" id="PF19313"/>
    </source>
</evidence>
<reference evidence="4 5" key="1">
    <citation type="submission" date="2019-11" db="EMBL/GenBank/DDBJ databases">
        <authorList>
            <person name="Im W.T."/>
        </authorList>
    </citation>
    <scope>NUCLEOTIDE SEQUENCE [LARGE SCALE GENOMIC DNA]</scope>
    <source>
        <strain evidence="4 5">SB-02</strain>
    </source>
</reference>
<dbReference type="SUPFAM" id="SSF49344">
    <property type="entry name" value="CBD9-like"/>
    <property type="match status" value="1"/>
</dbReference>
<feature type="domain" description="Carbohydrate-binding" evidence="2">
    <location>
        <begin position="55"/>
        <end position="214"/>
    </location>
</feature>
<dbReference type="InterPro" id="IPR045670">
    <property type="entry name" value="DUF5916"/>
</dbReference>
<name>A0A6I6GFB1_9BACT</name>
<organism evidence="4 5">
    <name type="scientific">Phnomibacter ginsenosidimutans</name>
    <dbReference type="NCBI Taxonomy" id="2676868"/>
    <lineage>
        <taxon>Bacteria</taxon>
        <taxon>Pseudomonadati</taxon>
        <taxon>Bacteroidota</taxon>
        <taxon>Chitinophagia</taxon>
        <taxon>Chitinophagales</taxon>
        <taxon>Chitinophagaceae</taxon>
        <taxon>Phnomibacter</taxon>
    </lineage>
</organism>
<dbReference type="GO" id="GO:0016052">
    <property type="term" value="P:carbohydrate catabolic process"/>
    <property type="evidence" value="ECO:0007669"/>
    <property type="project" value="InterPro"/>
</dbReference>
<feature type="signal peptide" evidence="1">
    <location>
        <begin position="1"/>
        <end position="20"/>
    </location>
</feature>
<dbReference type="Pfam" id="PF06452">
    <property type="entry name" value="CBM9_1"/>
    <property type="match status" value="1"/>
</dbReference>
<sequence length="750" mass="84886">MRLYHCLLALLASSLFGSLAAQPATPLNTANTGSITPLQQEFKTGIRKSSVPITIDGKLDEAVWQETPGIADFWRKFPTDNGKPIRPTTVRITYDDKNLYVAAIAYDSGKAFIQTLKRDFGHDGSDGFAVVVDPLNQHTNGFFFVVNAFNSQSEDQLTTTNGPNFSWDNKWFSATTRHNDHWIAEIAIPFKTLRYKPEQAVWGLNFVRIDTKTNEYSCWTKVPVNFSSWDLGQTGALHWETPPPPAGSNMVLVPYTTGQVQSSKTNGENNYTGKGNAGFDAKIGLTSSLNLDLTVNPDFSQIEVDRQVTNLTRFNIFLPERRTFFLENADLFSSFGMDPIRPFYSRSIGLDKNGQPIPILGGARVTGSVTPSTRIGVMNMQTGNKGSYSMENFTAVSVNQRVLKRSSIRAYGLNRQGFLSSEEKAKDPLAAYGRNVGTEWVYTNVEGTFNAWGAYHKSFKPTISNKDGFANAGFAYNDRKFEFVIDWVNVGTNYYTDMGYVQRIENYDAARDTVVRLGFKHLFNEIQYRIFPKKGIVNTHRLRAETYVVWNPNGTLNERNHESNYSMQFKNTSNFVVGGSYSQVQLLYPISFTGGTPLPAAEYKYWRGFAEYQSDFRKKVAWSTGVVAGDFYNGQYTSLQASLTVRHLPHVSVAVRAEYNKLVFPGNYGSGEIFLIAPRIDINFTTSVFWTTFLQYNTQANNFNINSRFQWRFRPMSDLYLVYTDNYFTDPLLKNKNRALVLKLNYWINV</sequence>
<accession>A0A6I6GFB1</accession>